<evidence type="ECO:0000256" key="5">
    <source>
        <dbReference type="ARBA" id="ARBA00023136"/>
    </source>
</evidence>
<protein>
    <recommendedName>
        <fullName evidence="9">MFS transporter</fullName>
    </recommendedName>
</protein>
<reference evidence="7 8" key="1">
    <citation type="journal article" date="2015" name="Genome Announc.">
        <title>Expanding the biotechnology potential of lactobacilli through comparative genomics of 213 strains and associated genera.</title>
        <authorList>
            <person name="Sun Z."/>
            <person name="Harris H.M."/>
            <person name="McCann A."/>
            <person name="Guo C."/>
            <person name="Argimon S."/>
            <person name="Zhang W."/>
            <person name="Yang X."/>
            <person name="Jeffery I.B."/>
            <person name="Cooney J.C."/>
            <person name="Kagawa T.F."/>
            <person name="Liu W."/>
            <person name="Song Y."/>
            <person name="Salvetti E."/>
            <person name="Wrobel A."/>
            <person name="Rasinkangas P."/>
            <person name="Parkhill J."/>
            <person name="Rea M.C."/>
            <person name="O'Sullivan O."/>
            <person name="Ritari J."/>
            <person name="Douillard F.P."/>
            <person name="Paul Ross R."/>
            <person name="Yang R."/>
            <person name="Briner A.E."/>
            <person name="Felis G.E."/>
            <person name="de Vos W.M."/>
            <person name="Barrangou R."/>
            <person name="Klaenhammer T.R."/>
            <person name="Caufield P.W."/>
            <person name="Cui Y."/>
            <person name="Zhang H."/>
            <person name="O'Toole P.W."/>
        </authorList>
    </citation>
    <scope>NUCLEOTIDE SEQUENCE [LARGE SCALE GENOMIC DNA]</scope>
    <source>
        <strain evidence="7 8">DSM 24716</strain>
    </source>
</reference>
<dbReference type="PANTHER" id="PTHR23513:SF6">
    <property type="entry name" value="MAJOR FACILITATOR SUPERFAMILY ASSOCIATED DOMAIN-CONTAINING PROTEIN"/>
    <property type="match status" value="1"/>
</dbReference>
<feature type="transmembrane region" description="Helical" evidence="6">
    <location>
        <begin position="357"/>
        <end position="379"/>
    </location>
</feature>
<dbReference type="PANTHER" id="PTHR23513">
    <property type="entry name" value="INTEGRAL MEMBRANE EFFLUX PROTEIN-RELATED"/>
    <property type="match status" value="1"/>
</dbReference>
<evidence type="ECO:0000256" key="2">
    <source>
        <dbReference type="ARBA" id="ARBA00022475"/>
    </source>
</evidence>
<dbReference type="GO" id="GO:0022857">
    <property type="term" value="F:transmembrane transporter activity"/>
    <property type="evidence" value="ECO:0007669"/>
    <property type="project" value="InterPro"/>
</dbReference>
<feature type="transmembrane region" description="Helical" evidence="6">
    <location>
        <begin position="79"/>
        <end position="99"/>
    </location>
</feature>
<dbReference type="InterPro" id="IPR011701">
    <property type="entry name" value="MFS"/>
</dbReference>
<dbReference type="CDD" id="cd06173">
    <property type="entry name" value="MFS_MefA_like"/>
    <property type="match status" value="1"/>
</dbReference>
<proteinExistence type="predicted"/>
<feature type="transmembrane region" description="Helical" evidence="6">
    <location>
        <begin position="177"/>
        <end position="199"/>
    </location>
</feature>
<sequence length="409" mass="44513">MSSMANHSLIQRQISLSTIATFVSGMSNGSFTFAIGLLTLRESKSPIWFACTQIVSPIIALLINRIVGNIVDHNSHKKILLSTYLGEILIIAMYAFLINQNTAEYLKLSLTILVVMLIGIFSLFEQSAYQSSIIGLVPEDKIQQLNSLQRTASSLSSVIAPSIGAALFSTLGMSKLLIFQIIMILITLICVSTLVFEAFNQNQDTDNSPEIKISIGEILKSNRKLIYSVSAAIGVNLFIAISNTSIPIMALHQLNFTNQQYALIETIFGIGAVASGLVLARFKTFKNPIRISASAMMVAAATIFLLGLFAKLPFSHLGTVNLILLAVLIQGISFTVMEVPMGSYMQMHVAKKVQGSYFSFVFGASQAIVPIGVIIATIFSSVAPYLLLIAGILMFIFIFTIYNIWGKNV</sequence>
<dbReference type="SUPFAM" id="SSF103473">
    <property type="entry name" value="MFS general substrate transporter"/>
    <property type="match status" value="1"/>
</dbReference>
<dbReference type="Pfam" id="PF07690">
    <property type="entry name" value="MFS_1"/>
    <property type="match status" value="1"/>
</dbReference>
<feature type="transmembrane region" description="Helical" evidence="6">
    <location>
        <begin position="20"/>
        <end position="40"/>
    </location>
</feature>
<comment type="subcellular location">
    <subcellularLocation>
        <location evidence="1">Cell membrane</location>
        <topology evidence="1">Multi-pass membrane protein</topology>
    </subcellularLocation>
</comment>
<keyword evidence="3 6" id="KW-0812">Transmembrane</keyword>
<dbReference type="InterPro" id="IPR036259">
    <property type="entry name" value="MFS_trans_sf"/>
</dbReference>
<comment type="caution">
    <text evidence="7">The sequence shown here is derived from an EMBL/GenBank/DDBJ whole genome shotgun (WGS) entry which is preliminary data.</text>
</comment>
<evidence type="ECO:0000256" key="4">
    <source>
        <dbReference type="ARBA" id="ARBA00022989"/>
    </source>
</evidence>
<evidence type="ECO:0000313" key="7">
    <source>
        <dbReference type="EMBL" id="KRO00802.1"/>
    </source>
</evidence>
<evidence type="ECO:0000256" key="6">
    <source>
        <dbReference type="SAM" id="Phobius"/>
    </source>
</evidence>
<dbReference type="Gene3D" id="1.20.1250.20">
    <property type="entry name" value="MFS general substrate transporter like domains"/>
    <property type="match status" value="1"/>
</dbReference>
<feature type="transmembrane region" description="Helical" evidence="6">
    <location>
        <begin position="105"/>
        <end position="124"/>
    </location>
</feature>
<accession>A0A0R2LMW9</accession>
<evidence type="ECO:0008006" key="9">
    <source>
        <dbReference type="Google" id="ProtNLM"/>
    </source>
</evidence>
<organism evidence="7 8">
    <name type="scientific">Companilactobacillus kimchiensis</name>
    <dbReference type="NCBI Taxonomy" id="993692"/>
    <lineage>
        <taxon>Bacteria</taxon>
        <taxon>Bacillati</taxon>
        <taxon>Bacillota</taxon>
        <taxon>Bacilli</taxon>
        <taxon>Lactobacillales</taxon>
        <taxon>Lactobacillaceae</taxon>
        <taxon>Companilactobacillus</taxon>
    </lineage>
</organism>
<keyword evidence="5 6" id="KW-0472">Membrane</keyword>
<dbReference type="PATRIC" id="fig|993692.3.peg.123"/>
<evidence type="ECO:0000256" key="1">
    <source>
        <dbReference type="ARBA" id="ARBA00004651"/>
    </source>
</evidence>
<feature type="transmembrane region" description="Helical" evidence="6">
    <location>
        <begin position="316"/>
        <end position="336"/>
    </location>
</feature>
<dbReference type="AlphaFoldDB" id="A0A0R2LMW9"/>
<feature type="transmembrane region" description="Helical" evidence="6">
    <location>
        <begin position="151"/>
        <end position="171"/>
    </location>
</feature>
<dbReference type="Proteomes" id="UP000051006">
    <property type="component" value="Unassembled WGS sequence"/>
</dbReference>
<name>A0A0R2LMW9_9LACO</name>
<dbReference type="EMBL" id="JQCF01000001">
    <property type="protein sequence ID" value="KRO00802.1"/>
    <property type="molecule type" value="Genomic_DNA"/>
</dbReference>
<feature type="transmembrane region" description="Helical" evidence="6">
    <location>
        <begin position="261"/>
        <end position="279"/>
    </location>
</feature>
<feature type="transmembrane region" description="Helical" evidence="6">
    <location>
        <begin position="46"/>
        <end position="67"/>
    </location>
</feature>
<dbReference type="GO" id="GO:0005886">
    <property type="term" value="C:plasma membrane"/>
    <property type="evidence" value="ECO:0007669"/>
    <property type="project" value="UniProtKB-SubCell"/>
</dbReference>
<feature type="transmembrane region" description="Helical" evidence="6">
    <location>
        <begin position="291"/>
        <end position="310"/>
    </location>
</feature>
<keyword evidence="4 6" id="KW-1133">Transmembrane helix</keyword>
<feature type="transmembrane region" description="Helical" evidence="6">
    <location>
        <begin position="225"/>
        <end position="249"/>
    </location>
</feature>
<feature type="transmembrane region" description="Helical" evidence="6">
    <location>
        <begin position="385"/>
        <end position="405"/>
    </location>
</feature>
<keyword evidence="2" id="KW-1003">Cell membrane</keyword>
<evidence type="ECO:0000256" key="3">
    <source>
        <dbReference type="ARBA" id="ARBA00022692"/>
    </source>
</evidence>
<dbReference type="OrthoDB" id="9775268at2"/>
<keyword evidence="8" id="KW-1185">Reference proteome</keyword>
<dbReference type="STRING" id="993692.IV57_GL000122"/>
<evidence type="ECO:0000313" key="8">
    <source>
        <dbReference type="Proteomes" id="UP000051006"/>
    </source>
</evidence>
<gene>
    <name evidence="7" type="ORF">IV57_GL000122</name>
</gene>